<feature type="compositionally biased region" description="Basic and acidic residues" evidence="1">
    <location>
        <begin position="32"/>
        <end position="50"/>
    </location>
</feature>
<feature type="transmembrane region" description="Helical" evidence="2">
    <location>
        <begin position="62"/>
        <end position="84"/>
    </location>
</feature>
<evidence type="ECO:0000256" key="2">
    <source>
        <dbReference type="SAM" id="Phobius"/>
    </source>
</evidence>
<dbReference type="EMBL" id="JBEPSJ010000001">
    <property type="protein sequence ID" value="MET4581589.1"/>
    <property type="molecule type" value="Genomic_DNA"/>
</dbReference>
<accession>A0ABV2QKL1</accession>
<feature type="region of interest" description="Disordered" evidence="1">
    <location>
        <begin position="155"/>
        <end position="191"/>
    </location>
</feature>
<dbReference type="RefSeq" id="WP_354023756.1">
    <property type="nucleotide sequence ID" value="NZ_JBEPSJ010000001.1"/>
</dbReference>
<protein>
    <submittedName>
        <fullName evidence="3">Uncharacterized protein</fullName>
    </submittedName>
</protein>
<reference evidence="3 4" key="1">
    <citation type="submission" date="2024-06" db="EMBL/GenBank/DDBJ databases">
        <title>Sorghum-associated microbial communities from plants grown in Nebraska, USA.</title>
        <authorList>
            <person name="Schachtman D."/>
        </authorList>
    </citation>
    <scope>NUCLEOTIDE SEQUENCE [LARGE SCALE GENOMIC DNA]</scope>
    <source>
        <strain evidence="3 4">2857</strain>
    </source>
</reference>
<gene>
    <name evidence="3" type="ORF">ABIE21_001079</name>
</gene>
<dbReference type="Proteomes" id="UP001549257">
    <property type="component" value="Unassembled WGS sequence"/>
</dbReference>
<comment type="caution">
    <text evidence="3">The sequence shown here is derived from an EMBL/GenBank/DDBJ whole genome shotgun (WGS) entry which is preliminary data.</text>
</comment>
<name>A0ABV2QKL1_9MICO</name>
<proteinExistence type="predicted"/>
<evidence type="ECO:0000313" key="4">
    <source>
        <dbReference type="Proteomes" id="UP001549257"/>
    </source>
</evidence>
<keyword evidence="2" id="KW-0812">Transmembrane</keyword>
<sequence length="191" mass="21379">MTETRVTEILSGVIQWPKKEILVGNAARRRERHQEREAKRAARHLHDATTRRARRHSAVRRSAFVSLSFLIVVTLALGVTAWILPRAQAFERDNSRVVEIFAEPKNPEFYTAAHVAGSNIALKLREERSFLQNLGLLREPILQIKVNFALPWDGGAPGPELNDIDELRGRSQRTKGSRRSVASGSPATGST</sequence>
<evidence type="ECO:0000256" key="1">
    <source>
        <dbReference type="SAM" id="MobiDB-lite"/>
    </source>
</evidence>
<organism evidence="3 4">
    <name type="scientific">Conyzicola nivalis</name>
    <dbReference type="NCBI Taxonomy" id="1477021"/>
    <lineage>
        <taxon>Bacteria</taxon>
        <taxon>Bacillati</taxon>
        <taxon>Actinomycetota</taxon>
        <taxon>Actinomycetes</taxon>
        <taxon>Micrococcales</taxon>
        <taxon>Microbacteriaceae</taxon>
        <taxon>Conyzicola</taxon>
    </lineage>
</organism>
<keyword evidence="4" id="KW-1185">Reference proteome</keyword>
<evidence type="ECO:0000313" key="3">
    <source>
        <dbReference type="EMBL" id="MET4581589.1"/>
    </source>
</evidence>
<feature type="region of interest" description="Disordered" evidence="1">
    <location>
        <begin position="27"/>
        <end position="54"/>
    </location>
</feature>
<keyword evidence="2" id="KW-1133">Transmembrane helix</keyword>
<feature type="compositionally biased region" description="Polar residues" evidence="1">
    <location>
        <begin position="180"/>
        <end position="191"/>
    </location>
</feature>
<keyword evidence="2" id="KW-0472">Membrane</keyword>